<gene>
    <name evidence="3" type="ORF">DQ392_21150</name>
</gene>
<protein>
    <submittedName>
        <fullName evidence="3">Endonuclease</fullName>
    </submittedName>
</protein>
<organism evidence="3 4">
    <name type="scientific">Streptomyces reniochalinae</name>
    <dbReference type="NCBI Taxonomy" id="2250578"/>
    <lineage>
        <taxon>Bacteria</taxon>
        <taxon>Bacillati</taxon>
        <taxon>Actinomycetota</taxon>
        <taxon>Actinomycetes</taxon>
        <taxon>Kitasatosporales</taxon>
        <taxon>Streptomycetaceae</taxon>
        <taxon>Streptomyces</taxon>
    </lineage>
</organism>
<evidence type="ECO:0000313" key="3">
    <source>
        <dbReference type="EMBL" id="RCG16626.1"/>
    </source>
</evidence>
<keyword evidence="4" id="KW-1185">Reference proteome</keyword>
<evidence type="ECO:0000259" key="2">
    <source>
        <dbReference type="Pfam" id="PF03372"/>
    </source>
</evidence>
<feature type="region of interest" description="Disordered" evidence="1">
    <location>
        <begin position="1"/>
        <end position="23"/>
    </location>
</feature>
<dbReference type="SUPFAM" id="SSF56219">
    <property type="entry name" value="DNase I-like"/>
    <property type="match status" value="1"/>
</dbReference>
<dbReference type="Pfam" id="PF03372">
    <property type="entry name" value="Exo_endo_phos"/>
    <property type="match status" value="1"/>
</dbReference>
<keyword evidence="3" id="KW-0255">Endonuclease</keyword>
<reference evidence="3 4" key="1">
    <citation type="submission" date="2018-06" db="EMBL/GenBank/DDBJ databases">
        <title>Streptomyces reniochalinae sp. nov. and Streptomyces diacarnus sp. nov. from marine sponges.</title>
        <authorList>
            <person name="Li L."/>
        </authorList>
    </citation>
    <scope>NUCLEOTIDE SEQUENCE [LARGE SCALE GENOMIC DNA]</scope>
    <source>
        <strain evidence="3 4">LHW50302</strain>
    </source>
</reference>
<dbReference type="RefSeq" id="WP_114017212.1">
    <property type="nucleotide sequence ID" value="NZ_QOIM01000038.1"/>
</dbReference>
<comment type="caution">
    <text evidence="3">The sequence shown here is derived from an EMBL/GenBank/DDBJ whole genome shotgun (WGS) entry which is preliminary data.</text>
</comment>
<dbReference type="Gene3D" id="3.60.10.10">
    <property type="entry name" value="Endonuclease/exonuclease/phosphatase"/>
    <property type="match status" value="1"/>
</dbReference>
<dbReference type="InterPro" id="IPR005135">
    <property type="entry name" value="Endo/exonuclease/phosphatase"/>
</dbReference>
<evidence type="ECO:0000256" key="1">
    <source>
        <dbReference type="SAM" id="MobiDB-lite"/>
    </source>
</evidence>
<sequence length="280" mass="29638">MGAERGGAPVPVRAGELPASRTEPDGTTVVRLLSYNVRSLRDDTEALVRVVRACAPDIVCVQEAPRFFRWRKHAARLARRTGLTYVTGGATAAGPMILASLRAHVEHTEDVLLPRTPGLHQRGLALARLRFGPAPGGLPPVRIGVVSFHLGLQAAERRRQAGALRERAAVLAEGTSGVVAAGDVNERAGGRTFRLLGQAPSEGRPGVELRDAWASAPWGAEYTSTPREPVQRIDAVFATEGVEVLAAGVPRGLPGVTDGDLVAATDHLPVLAALRVRPRS</sequence>
<dbReference type="Proteomes" id="UP000253507">
    <property type="component" value="Unassembled WGS sequence"/>
</dbReference>
<dbReference type="EMBL" id="QOIM01000038">
    <property type="protein sequence ID" value="RCG16626.1"/>
    <property type="molecule type" value="Genomic_DNA"/>
</dbReference>
<keyword evidence="3" id="KW-0540">Nuclease</keyword>
<accession>A0A367EEX3</accession>
<dbReference type="OrthoDB" id="3820230at2"/>
<proteinExistence type="predicted"/>
<keyword evidence="3" id="KW-0378">Hydrolase</keyword>
<feature type="domain" description="Endonuclease/exonuclease/phosphatase" evidence="2">
    <location>
        <begin position="33"/>
        <end position="267"/>
    </location>
</feature>
<dbReference type="InterPro" id="IPR036691">
    <property type="entry name" value="Endo/exonu/phosph_ase_sf"/>
</dbReference>
<evidence type="ECO:0000313" key="4">
    <source>
        <dbReference type="Proteomes" id="UP000253507"/>
    </source>
</evidence>
<dbReference type="GO" id="GO:0004519">
    <property type="term" value="F:endonuclease activity"/>
    <property type="evidence" value="ECO:0007669"/>
    <property type="project" value="UniProtKB-KW"/>
</dbReference>
<name>A0A367EEX3_9ACTN</name>
<dbReference type="AlphaFoldDB" id="A0A367EEX3"/>